<gene>
    <name evidence="1" type="ORF">FC093_14030</name>
</gene>
<dbReference type="EMBL" id="SZQL01000011">
    <property type="protein sequence ID" value="TKK67526.1"/>
    <property type="molecule type" value="Genomic_DNA"/>
</dbReference>
<sequence length="317" mass="36430">MNTKTYNMSNSWPELTYEALKDTVATVQLWAQIVGKVRLVKMPWINHSWHVTLYLSASGITTGSVPYSEGLFQIDFDFIQHTLSITTSTGKQDTMQLYARPVADFYKVFMEKLNKLGIEATIYASPNELDPVIPFAMDNTHREYNPEQMHALWQAWIHIHVVFTKFRAKFIGKCSPVHIFWGAFDLAVTRFSGRRAPLHPGGSPNIPLRVMQEAYSHEVSSCGFWVGNDQFPYPVFYAYCYPTPEAFSKMAVQPKEAFYSHEMGEFFLSYKDVITSADPENYLLQFLQSTYEAAAETGNWNRKALEEDLSVFEKHYS</sequence>
<dbReference type="OrthoDB" id="9800945at2"/>
<evidence type="ECO:0000313" key="1">
    <source>
        <dbReference type="EMBL" id="TKK67526.1"/>
    </source>
</evidence>
<dbReference type="AlphaFoldDB" id="A0A4U3L1Z1"/>
<name>A0A4U3L1Z1_9BACT</name>
<protein>
    <recommendedName>
        <fullName evidence="3">Ava_C0101 and related proteins</fullName>
    </recommendedName>
</protein>
<dbReference type="InterPro" id="IPR046038">
    <property type="entry name" value="DUF5996"/>
</dbReference>
<proteinExistence type="predicted"/>
<reference evidence="1 2" key="1">
    <citation type="submission" date="2019-05" db="EMBL/GenBank/DDBJ databases">
        <title>Panacibacter sp. strain 17mud1-8 Genome sequencing and assembly.</title>
        <authorList>
            <person name="Chhetri G."/>
        </authorList>
    </citation>
    <scope>NUCLEOTIDE SEQUENCE [LARGE SCALE GENOMIC DNA]</scope>
    <source>
        <strain evidence="1 2">17mud1-8</strain>
    </source>
</reference>
<comment type="caution">
    <text evidence="1">The sequence shown here is derived from an EMBL/GenBank/DDBJ whole genome shotgun (WGS) entry which is preliminary data.</text>
</comment>
<evidence type="ECO:0000313" key="2">
    <source>
        <dbReference type="Proteomes" id="UP000305848"/>
    </source>
</evidence>
<keyword evidence="2" id="KW-1185">Reference proteome</keyword>
<evidence type="ECO:0008006" key="3">
    <source>
        <dbReference type="Google" id="ProtNLM"/>
    </source>
</evidence>
<accession>A0A4U3L1Z1</accession>
<dbReference type="Proteomes" id="UP000305848">
    <property type="component" value="Unassembled WGS sequence"/>
</dbReference>
<organism evidence="1 2">
    <name type="scientific">Ilyomonas limi</name>
    <dbReference type="NCBI Taxonomy" id="2575867"/>
    <lineage>
        <taxon>Bacteria</taxon>
        <taxon>Pseudomonadati</taxon>
        <taxon>Bacteroidota</taxon>
        <taxon>Chitinophagia</taxon>
        <taxon>Chitinophagales</taxon>
        <taxon>Chitinophagaceae</taxon>
        <taxon>Ilyomonas</taxon>
    </lineage>
</organism>
<dbReference type="Pfam" id="PF19459">
    <property type="entry name" value="DUF5996"/>
    <property type="match status" value="1"/>
</dbReference>